<dbReference type="EMBL" id="FUXL01000003">
    <property type="protein sequence ID" value="SJZ85900.1"/>
    <property type="molecule type" value="Genomic_DNA"/>
</dbReference>
<dbReference type="PANTHER" id="PTHR30005">
    <property type="entry name" value="EXOPOLYPHOSPHATASE"/>
    <property type="match status" value="1"/>
</dbReference>
<evidence type="ECO:0000313" key="5">
    <source>
        <dbReference type="Proteomes" id="UP000190135"/>
    </source>
</evidence>
<feature type="domain" description="Ppx/GppA phosphatase N-terminal" evidence="2">
    <location>
        <begin position="45"/>
        <end position="325"/>
    </location>
</feature>
<dbReference type="InterPro" id="IPR043129">
    <property type="entry name" value="ATPase_NBD"/>
</dbReference>
<dbReference type="Proteomes" id="UP000190135">
    <property type="component" value="Unassembled WGS sequence"/>
</dbReference>
<feature type="domain" description="Exopolyphosphatase C-terminal" evidence="3">
    <location>
        <begin position="333"/>
        <end position="516"/>
    </location>
</feature>
<keyword evidence="5" id="KW-1185">Reference proteome</keyword>
<name>A0A1T4P2S5_9HYPH</name>
<dbReference type="InterPro" id="IPR048951">
    <property type="entry name" value="Ppx_C"/>
</dbReference>
<reference evidence="4 5" key="1">
    <citation type="submission" date="2017-02" db="EMBL/GenBank/DDBJ databases">
        <authorList>
            <person name="Peterson S.W."/>
        </authorList>
    </citation>
    <scope>NUCLEOTIDE SEQUENCE [LARGE SCALE GENOMIC DNA]</scope>
    <source>
        <strain evidence="4 5">USBA 369</strain>
    </source>
</reference>
<dbReference type="GO" id="GO:0016462">
    <property type="term" value="F:pyrophosphatase activity"/>
    <property type="evidence" value="ECO:0007669"/>
    <property type="project" value="TreeGrafter"/>
</dbReference>
<evidence type="ECO:0000259" key="2">
    <source>
        <dbReference type="Pfam" id="PF02541"/>
    </source>
</evidence>
<dbReference type="SUPFAM" id="SSF109604">
    <property type="entry name" value="HD-domain/PDEase-like"/>
    <property type="match status" value="1"/>
</dbReference>
<protein>
    <submittedName>
        <fullName evidence="4">Exopolyphosphatase / guanosine-5'-triphosphate,3'-diphosphate pyrophosphatase</fullName>
    </submittedName>
</protein>
<dbReference type="InterPro" id="IPR050273">
    <property type="entry name" value="GppA/Ppx_hydrolase"/>
</dbReference>
<dbReference type="SUPFAM" id="SSF53067">
    <property type="entry name" value="Actin-like ATPase domain"/>
    <property type="match status" value="2"/>
</dbReference>
<dbReference type="InterPro" id="IPR003695">
    <property type="entry name" value="Ppx_GppA_N"/>
</dbReference>
<feature type="region of interest" description="Disordered" evidence="1">
    <location>
        <begin position="1"/>
        <end position="25"/>
    </location>
</feature>
<dbReference type="PANTHER" id="PTHR30005:SF0">
    <property type="entry name" value="RETROGRADE REGULATION PROTEIN 2"/>
    <property type="match status" value="1"/>
</dbReference>
<dbReference type="Gene3D" id="3.30.420.40">
    <property type="match status" value="1"/>
</dbReference>
<sequence>MPQNSSPDSAPNMADSIDSDARGRLPGREPVAVVDIGSNSVRLVIYEGHTLALTPLFNEKALCGLGRGLAQTNRLSNQAMELSLAALKRFKALAAQSGAEKVYPIATAAAREAENGREFIAAAEEAIGRPITILSGQDEAHYAAQGILSGFYAANGVVGDLGGGSLEVVRVADGKIDEGMTMPLGGIRLQDLSGNSIATAKAIADSHISTCSIAVQGQGKRLPFYAVGGTWRNLAKLLMQQTGYPLHVMHAYTQPADVWVPFLDAVIANDPEKLPGIAAVSKNRRTLLAFGAVALRAVIRHIQPSSINLSALGVREGFLHAMLSEEERAKDPLIVAAKEISILRTRAPRHAEELIDWTTRTMVALGIDETPYEERLRHAACLLDDIGWRAHPDYRGTQSLSVVAHASLPAVDHPGRAYLGLTNYYRHEGSFERLAMPDLERLVDARLLNRAHVLASLFRFTHLLSTSTPGLLERLRWVQDPRGGFTLAVPPELGGLIGSRVDNRLQNFAKLVERTLRLEAR</sequence>
<dbReference type="AlphaFoldDB" id="A0A1T4P2S5"/>
<dbReference type="Gene3D" id="1.10.3210.10">
    <property type="entry name" value="Hypothetical protein af1432"/>
    <property type="match status" value="1"/>
</dbReference>
<dbReference type="STRING" id="1365950.SAMN05428963_103315"/>
<dbReference type="CDD" id="cd24052">
    <property type="entry name" value="ASKHA_NBD_HpPPX-GppA-like"/>
    <property type="match status" value="1"/>
</dbReference>
<organism evidence="4 5">
    <name type="scientific">Consotaella salsifontis</name>
    <dbReference type="NCBI Taxonomy" id="1365950"/>
    <lineage>
        <taxon>Bacteria</taxon>
        <taxon>Pseudomonadati</taxon>
        <taxon>Pseudomonadota</taxon>
        <taxon>Alphaproteobacteria</taxon>
        <taxon>Hyphomicrobiales</taxon>
        <taxon>Aurantimonadaceae</taxon>
        <taxon>Consotaella</taxon>
    </lineage>
</organism>
<gene>
    <name evidence="4" type="ORF">SAMN05428963_103315</name>
</gene>
<dbReference type="Gene3D" id="3.30.420.150">
    <property type="entry name" value="Exopolyphosphatase. Domain 2"/>
    <property type="match status" value="1"/>
</dbReference>
<dbReference type="Pfam" id="PF21697">
    <property type="entry name" value="Ppx_C"/>
    <property type="match status" value="1"/>
</dbReference>
<evidence type="ECO:0000256" key="1">
    <source>
        <dbReference type="SAM" id="MobiDB-lite"/>
    </source>
</evidence>
<accession>A0A1T4P2S5</accession>
<evidence type="ECO:0000313" key="4">
    <source>
        <dbReference type="EMBL" id="SJZ85900.1"/>
    </source>
</evidence>
<evidence type="ECO:0000259" key="3">
    <source>
        <dbReference type="Pfam" id="PF21697"/>
    </source>
</evidence>
<dbReference type="Pfam" id="PF02541">
    <property type="entry name" value="Ppx-GppA"/>
    <property type="match status" value="1"/>
</dbReference>
<proteinExistence type="predicted"/>